<evidence type="ECO:0000313" key="2">
    <source>
        <dbReference type="EMBL" id="EPB65548.1"/>
    </source>
</evidence>
<evidence type="ECO:0000259" key="1">
    <source>
        <dbReference type="Pfam" id="PF01343"/>
    </source>
</evidence>
<dbReference type="Pfam" id="PF01343">
    <property type="entry name" value="Peptidase_S49"/>
    <property type="match status" value="1"/>
</dbReference>
<keyword evidence="3" id="KW-1185">Reference proteome</keyword>
<gene>
    <name evidence="2" type="ORF">ANCCEY_15388</name>
</gene>
<dbReference type="EMBL" id="KE127870">
    <property type="protein sequence ID" value="EPB65548.1"/>
    <property type="molecule type" value="Genomic_DNA"/>
</dbReference>
<dbReference type="PANTHER" id="PTHR33209">
    <property type="entry name" value="PROTEASE 4"/>
    <property type="match status" value="1"/>
</dbReference>
<organism evidence="2 3">
    <name type="scientific">Ancylostoma ceylanicum</name>
    <dbReference type="NCBI Taxonomy" id="53326"/>
    <lineage>
        <taxon>Eukaryota</taxon>
        <taxon>Metazoa</taxon>
        <taxon>Ecdysozoa</taxon>
        <taxon>Nematoda</taxon>
        <taxon>Chromadorea</taxon>
        <taxon>Rhabditida</taxon>
        <taxon>Rhabditina</taxon>
        <taxon>Rhabditomorpha</taxon>
        <taxon>Strongyloidea</taxon>
        <taxon>Ancylostomatidae</taxon>
        <taxon>Ancylostomatinae</taxon>
        <taxon>Ancylostoma</taxon>
    </lineage>
</organism>
<dbReference type="Gene3D" id="3.90.226.10">
    <property type="entry name" value="2-enoyl-CoA Hydratase, Chain A, domain 1"/>
    <property type="match status" value="2"/>
</dbReference>
<dbReference type="GO" id="GO:0008233">
    <property type="term" value="F:peptidase activity"/>
    <property type="evidence" value="ECO:0007669"/>
    <property type="project" value="InterPro"/>
</dbReference>
<name>A0A0D6L4W7_9BILA</name>
<dbReference type="InterPro" id="IPR029045">
    <property type="entry name" value="ClpP/crotonase-like_dom_sf"/>
</dbReference>
<dbReference type="SUPFAM" id="SSF52096">
    <property type="entry name" value="ClpP/crotonase"/>
    <property type="match status" value="1"/>
</dbReference>
<dbReference type="CDD" id="cd07018">
    <property type="entry name" value="S49_SppA_67K_type"/>
    <property type="match status" value="1"/>
</dbReference>
<dbReference type="InterPro" id="IPR047217">
    <property type="entry name" value="S49_SppA_67K_type_N"/>
</dbReference>
<protein>
    <submittedName>
        <fullName evidence="2">Peptidase, S49 family protein</fullName>
    </submittedName>
</protein>
<dbReference type="PANTHER" id="PTHR33209:SF2">
    <property type="entry name" value="CHROMOSOME UNDETERMINED SCAFFOLD_55, WHOLE GENOME SHOTGUN SEQUENCE"/>
    <property type="match status" value="1"/>
</dbReference>
<dbReference type="Proteomes" id="UP000054495">
    <property type="component" value="Unassembled WGS sequence"/>
</dbReference>
<sequence>MFEGMKPFGSIVQFHSDQAAIIGNVPKQFFKCVVMKKRNARPCPDNIGRLFFVFVFNRKDILGSQYICRTPKRSEIMAEANSVLHVKLDGVIGEKTSSKFDVVSMTMNVNLGLSDLLHGLEKAKTDKNVQGIFLELGNVSCGYATAKEIRNAINNFEESGKFVVAYNSGEYVGLGKYYISSAANELYGFPTSTMEFLGLGGELTFFKKTFDKLDIDVEIIRGTNNDFKSAVEPFFLEKMSDSSRLQMQTYVDNIWRSMREDIAKDRKISADDLNRYADEMAIKR</sequence>
<dbReference type="GO" id="GO:0006508">
    <property type="term" value="P:proteolysis"/>
    <property type="evidence" value="ECO:0007669"/>
    <property type="project" value="InterPro"/>
</dbReference>
<feature type="non-terminal residue" evidence="2">
    <location>
        <position position="284"/>
    </location>
</feature>
<feature type="domain" description="Peptidase S49" evidence="1">
    <location>
        <begin position="157"/>
        <end position="279"/>
    </location>
</feature>
<accession>A0A0D6L4W7</accession>
<evidence type="ECO:0000313" key="3">
    <source>
        <dbReference type="Proteomes" id="UP000054495"/>
    </source>
</evidence>
<reference evidence="2 3" key="1">
    <citation type="submission" date="2013-05" db="EMBL/GenBank/DDBJ databases">
        <title>Draft genome of the parasitic nematode Anyclostoma ceylanicum.</title>
        <authorList>
            <person name="Mitreva M."/>
        </authorList>
    </citation>
    <scope>NUCLEOTIDE SEQUENCE [LARGE SCALE GENOMIC DNA]</scope>
</reference>
<proteinExistence type="predicted"/>
<dbReference type="InterPro" id="IPR002142">
    <property type="entry name" value="Peptidase_S49"/>
</dbReference>
<dbReference type="AlphaFoldDB" id="A0A0D6L4W7"/>